<keyword evidence="2" id="KW-1185">Reference proteome</keyword>
<evidence type="ECO:0000313" key="1">
    <source>
        <dbReference type="EMBL" id="KAL0191302.1"/>
    </source>
</evidence>
<comment type="caution">
    <text evidence="1">The sequence shown here is derived from an EMBL/GenBank/DDBJ whole genome shotgun (WGS) entry which is preliminary data.</text>
</comment>
<reference evidence="1 2" key="1">
    <citation type="submission" date="2024-05" db="EMBL/GenBank/DDBJ databases">
        <title>Genome sequencing and assembly of Indian major carp, Cirrhinus mrigala (Hamilton, 1822).</title>
        <authorList>
            <person name="Mohindra V."/>
            <person name="Chowdhury L.M."/>
            <person name="Lal K."/>
            <person name="Jena J.K."/>
        </authorList>
    </citation>
    <scope>NUCLEOTIDE SEQUENCE [LARGE SCALE GENOMIC DNA]</scope>
    <source>
        <strain evidence="1">CM1030</strain>
        <tissue evidence="1">Blood</tissue>
    </source>
</reference>
<feature type="non-terminal residue" evidence="1">
    <location>
        <position position="1"/>
    </location>
</feature>
<dbReference type="AlphaFoldDB" id="A0ABD0QYI9"/>
<protein>
    <submittedName>
        <fullName evidence="1">Uncharacterized protein</fullName>
    </submittedName>
</protein>
<evidence type="ECO:0000313" key="2">
    <source>
        <dbReference type="Proteomes" id="UP001529510"/>
    </source>
</evidence>
<gene>
    <name evidence="1" type="ORF">M9458_014000</name>
</gene>
<dbReference type="EMBL" id="JAMKFB020000006">
    <property type="protein sequence ID" value="KAL0191302.1"/>
    <property type="molecule type" value="Genomic_DNA"/>
</dbReference>
<proteinExistence type="predicted"/>
<feature type="non-terminal residue" evidence="1">
    <location>
        <position position="64"/>
    </location>
</feature>
<dbReference type="Proteomes" id="UP001529510">
    <property type="component" value="Unassembled WGS sequence"/>
</dbReference>
<name>A0ABD0QYI9_CIRMR</name>
<organism evidence="1 2">
    <name type="scientific">Cirrhinus mrigala</name>
    <name type="common">Mrigala</name>
    <dbReference type="NCBI Taxonomy" id="683832"/>
    <lineage>
        <taxon>Eukaryota</taxon>
        <taxon>Metazoa</taxon>
        <taxon>Chordata</taxon>
        <taxon>Craniata</taxon>
        <taxon>Vertebrata</taxon>
        <taxon>Euteleostomi</taxon>
        <taxon>Actinopterygii</taxon>
        <taxon>Neopterygii</taxon>
        <taxon>Teleostei</taxon>
        <taxon>Ostariophysi</taxon>
        <taxon>Cypriniformes</taxon>
        <taxon>Cyprinidae</taxon>
        <taxon>Labeoninae</taxon>
        <taxon>Labeonini</taxon>
        <taxon>Cirrhinus</taxon>
    </lineage>
</organism>
<accession>A0ABD0QYI9</accession>
<sequence>VCIEFQNVYMHTALSPRSVFALFVAAEETLAVFSIQALVNTGIIKLLPVHGVVECDNCGRRTHI</sequence>